<dbReference type="AlphaFoldDB" id="A0A448I849"/>
<organism evidence="2 3">
    <name type="scientific">Mycolicibacterium chitae</name>
    <name type="common">Mycobacterium chitae</name>
    <dbReference type="NCBI Taxonomy" id="1792"/>
    <lineage>
        <taxon>Bacteria</taxon>
        <taxon>Bacillati</taxon>
        <taxon>Actinomycetota</taxon>
        <taxon>Actinomycetes</taxon>
        <taxon>Mycobacteriales</taxon>
        <taxon>Mycobacteriaceae</taxon>
        <taxon>Mycolicibacterium</taxon>
    </lineage>
</organism>
<evidence type="ECO:0000313" key="2">
    <source>
        <dbReference type="EMBL" id="VEG48689.1"/>
    </source>
</evidence>
<evidence type="ECO:0000313" key="3">
    <source>
        <dbReference type="Proteomes" id="UP000282551"/>
    </source>
</evidence>
<accession>A0A448I849</accession>
<sequence length="361" mass="40001">MSTFRDWITALTSAPELTPADDYGFFGPDSVTWRVWSYPTSLTIGFQRAVVVEELDPALVAAVDKTHEIYNRPRTRYDRTLRYFAMVAFDDSASTAKAADVLVKIHSKAIGTDPVTGARYDANDPDSQLWIHLTAWHSILKAYETYGPGPLSEADELRYWADCAVAAELQTCDPADVPRTRAGVQAYFERMRPQLIGSDIARQAMNHLLRAEVMLPDMPLALRPATLVITAFLRRGTLATMPRWMRQMSGLPTSRVLDAAARLPLRAGFAAVSLNTRLQLILLQLLSPTTVPVAARVLKRMPARNPVTTTPRAAQARLGYQLPREAHRELRAKQHQRVFGAGQAPSDEGIIESQPILGTVG</sequence>
<dbReference type="PANTHER" id="PTHR36151">
    <property type="entry name" value="BLR2777 PROTEIN"/>
    <property type="match status" value="1"/>
</dbReference>
<proteinExistence type="predicted"/>
<dbReference type="Proteomes" id="UP000282551">
    <property type="component" value="Chromosome"/>
</dbReference>
<dbReference type="OrthoDB" id="108890at2"/>
<dbReference type="Pfam" id="PF09995">
    <property type="entry name" value="MPAB_Lcp_cat"/>
    <property type="match status" value="1"/>
</dbReference>
<dbReference type="InterPro" id="IPR018713">
    <property type="entry name" value="MPAB/Lcp_cat_dom"/>
</dbReference>
<dbReference type="GO" id="GO:0016491">
    <property type="term" value="F:oxidoreductase activity"/>
    <property type="evidence" value="ECO:0007669"/>
    <property type="project" value="InterPro"/>
</dbReference>
<dbReference type="RefSeq" id="WP_126334459.1">
    <property type="nucleotide sequence ID" value="NZ_AP022604.1"/>
</dbReference>
<evidence type="ECO:0000259" key="1">
    <source>
        <dbReference type="Pfam" id="PF09995"/>
    </source>
</evidence>
<protein>
    <submittedName>
        <fullName evidence="2">Uncharacterized protein conserved in bacteria</fullName>
    </submittedName>
</protein>
<feature type="domain" description="ER-bound oxygenase mpaB/mpaB'/Rubber oxygenase catalytic" evidence="1">
    <location>
        <begin position="33"/>
        <end position="269"/>
    </location>
</feature>
<reference evidence="2 3" key="1">
    <citation type="submission" date="2018-12" db="EMBL/GenBank/DDBJ databases">
        <authorList>
            <consortium name="Pathogen Informatics"/>
        </authorList>
    </citation>
    <scope>NUCLEOTIDE SEQUENCE [LARGE SCALE GENOMIC DNA]</scope>
    <source>
        <strain evidence="2 3">NCTC10485</strain>
    </source>
</reference>
<keyword evidence="3" id="KW-1185">Reference proteome</keyword>
<name>A0A448I849_MYCCI</name>
<gene>
    <name evidence="2" type="ORF">NCTC10485_02989</name>
</gene>
<dbReference type="EMBL" id="LR134355">
    <property type="protein sequence ID" value="VEG48689.1"/>
    <property type="molecule type" value="Genomic_DNA"/>
</dbReference>
<dbReference type="PANTHER" id="PTHR36151:SF3">
    <property type="entry name" value="ER-BOUND OXYGENASE MPAB_MPAB'_RUBBER OXYGENASE CATALYTIC DOMAIN-CONTAINING PROTEIN"/>
    <property type="match status" value="1"/>
</dbReference>